<dbReference type="Proteomes" id="UP000798662">
    <property type="component" value="Chromosome 1"/>
</dbReference>
<protein>
    <submittedName>
        <fullName evidence="1">Uncharacterized protein</fullName>
    </submittedName>
</protein>
<comment type="caution">
    <text evidence="1">The sequence shown here is derived from an EMBL/GenBank/DDBJ whole genome shotgun (WGS) entry which is preliminary data.</text>
</comment>
<evidence type="ECO:0000313" key="1">
    <source>
        <dbReference type="EMBL" id="KAK1862071.1"/>
    </source>
</evidence>
<sequence length="285" mass="31145">MMQALLPSLGRAVLADSTWLADPRWRLTADVAVENLHRHVLPDGAERALEAGVWNLRGRLDSRADEVASLGAATTQPTAASSWPRMLARRLSTSTARCGRRKRREDPQRLGIGNEGVCAVPPPTDPAAFADVVIVVVLVVPEAAAAVVLYLSMARWRRREALALAVVLITGLVALLSIFLLALTEVRRERWGAAYLRSSLLVYLTATTGDCVGRTGPHECPSPGLRGSVLLLSASLIIVARKGYHPRTLTAILRENCRDIEAFFLIIREVTPLSWQPPFESTKSY</sequence>
<dbReference type="EMBL" id="CM020618">
    <property type="protein sequence ID" value="KAK1862071.1"/>
    <property type="molecule type" value="Genomic_DNA"/>
</dbReference>
<name>A0ACC3BX75_PYRYE</name>
<proteinExistence type="predicted"/>
<accession>A0ACC3BX75</accession>
<organism evidence="1 2">
    <name type="scientific">Pyropia yezoensis</name>
    <name type="common">Susabi-nori</name>
    <name type="synonym">Porphyra yezoensis</name>
    <dbReference type="NCBI Taxonomy" id="2788"/>
    <lineage>
        <taxon>Eukaryota</taxon>
        <taxon>Rhodophyta</taxon>
        <taxon>Bangiophyceae</taxon>
        <taxon>Bangiales</taxon>
        <taxon>Bangiaceae</taxon>
        <taxon>Pyropia</taxon>
    </lineage>
</organism>
<keyword evidence="2" id="KW-1185">Reference proteome</keyword>
<evidence type="ECO:0000313" key="2">
    <source>
        <dbReference type="Proteomes" id="UP000798662"/>
    </source>
</evidence>
<gene>
    <name evidence="1" type="ORF">I4F81_004647</name>
</gene>
<reference evidence="1" key="1">
    <citation type="submission" date="2019-11" db="EMBL/GenBank/DDBJ databases">
        <title>Nori genome reveals adaptations in red seaweeds to the harsh intertidal environment.</title>
        <authorList>
            <person name="Wang D."/>
            <person name="Mao Y."/>
        </authorList>
    </citation>
    <scope>NUCLEOTIDE SEQUENCE</scope>
    <source>
        <tissue evidence="1">Gametophyte</tissue>
    </source>
</reference>